<keyword evidence="4" id="KW-1185">Reference proteome</keyword>
<dbReference type="Pfam" id="PF11738">
    <property type="entry name" value="DUF3298"/>
    <property type="match status" value="1"/>
</dbReference>
<dbReference type="Gene3D" id="3.30.565.40">
    <property type="entry name" value="Fervidobacterium nodosum Rt17-B1 like"/>
    <property type="match status" value="1"/>
</dbReference>
<dbReference type="EMBL" id="FRAC01000032">
    <property type="protein sequence ID" value="SHL40495.1"/>
    <property type="molecule type" value="Genomic_DNA"/>
</dbReference>
<protein>
    <submittedName>
        <fullName evidence="3">WG containing repeat-containing protein</fullName>
    </submittedName>
</protein>
<feature type="chain" id="PRO_5038530715" evidence="1">
    <location>
        <begin position="22"/>
        <end position="570"/>
    </location>
</feature>
<dbReference type="Pfam" id="PF14903">
    <property type="entry name" value="WG_beta_rep"/>
    <property type="match status" value="2"/>
</dbReference>
<dbReference type="PANTHER" id="PTHR37841">
    <property type="entry name" value="GLR2918 PROTEIN"/>
    <property type="match status" value="1"/>
</dbReference>
<evidence type="ECO:0000256" key="1">
    <source>
        <dbReference type="SAM" id="SignalP"/>
    </source>
</evidence>
<dbReference type="STRING" id="1121322.SAMN02745136_04816"/>
<dbReference type="AlphaFoldDB" id="A0A1M7ACZ5"/>
<evidence type="ECO:0000313" key="3">
    <source>
        <dbReference type="EMBL" id="SHL40495.1"/>
    </source>
</evidence>
<dbReference type="PANTHER" id="PTHR37841:SF1">
    <property type="entry name" value="DUF3298 DOMAIN-CONTAINING PROTEIN"/>
    <property type="match status" value="1"/>
</dbReference>
<feature type="signal peptide" evidence="1">
    <location>
        <begin position="1"/>
        <end position="21"/>
    </location>
</feature>
<accession>A0A1M7ACZ5</accession>
<reference evidence="3 4" key="1">
    <citation type="submission" date="2016-11" db="EMBL/GenBank/DDBJ databases">
        <authorList>
            <person name="Jaros S."/>
            <person name="Januszkiewicz K."/>
            <person name="Wedrychowicz H."/>
        </authorList>
    </citation>
    <scope>NUCLEOTIDE SEQUENCE [LARGE SCALE GENOMIC DNA]</scope>
    <source>
        <strain evidence="3 4">DSM 15929</strain>
    </source>
</reference>
<dbReference type="InterPro" id="IPR021729">
    <property type="entry name" value="DUF3298"/>
</dbReference>
<evidence type="ECO:0000313" key="4">
    <source>
        <dbReference type="Proteomes" id="UP000184386"/>
    </source>
</evidence>
<gene>
    <name evidence="3" type="ORF">SAMN02745136_04816</name>
</gene>
<sequence>MKKIIFSILLLTILAASGCSTQNKNEQVIKNVDNSASRTDVITADADDNKSKAAADSTSTRLLPAYVKSQDENKYGYIDETGAFVINPVYDQASDFSEGFAVVFNSEDNQYSVIDYTGKSIYKSSYNIGSYHDGMAVFDDYKDGKTLEGYIDTAGNIILPAVYDKASEFKDGTAYVYADKQIKKIDKTGKVLSSVDINKNDIYISDFRDGYIVYNSVGSSIMEAMDYKGAKLPLPNNVSSDYTGYGNLMYLGNNIFAVMKKSGTEDYSSTFTTPYALFDANGTKLTDYIFYDLSSYSNGYASATDDTSTYFIDTKGKVVDTLPKFEGRGKLTLTGNVIKAEIDDILTYETSDGKVFYQTSDDVKLSSSLTLKAEKFKPNKYVVVHYPVLTGLSDGSVEKKINEKLYTIFVEGRKDIKKEDNLSVDDSFTGKTINNLLLLNKSGYDYSFGAAHGMPINNYYPIDLKTGEIYKLKDLFLENSDYVKVLSKKVAAKIKEESKKEQSMYFNDSFTSIQEDQYFYLDNNNLYLYFYPYDIAPYAAGFPEFKIPFDSISNIINKDGDFWKAFQSDK</sequence>
<dbReference type="PROSITE" id="PS51257">
    <property type="entry name" value="PROKAR_LIPOPROTEIN"/>
    <property type="match status" value="1"/>
</dbReference>
<dbReference type="Gene3D" id="3.90.640.20">
    <property type="entry name" value="Heat-shock cognate protein, ATPase"/>
    <property type="match status" value="1"/>
</dbReference>
<evidence type="ECO:0000259" key="2">
    <source>
        <dbReference type="Pfam" id="PF11738"/>
    </source>
</evidence>
<dbReference type="RefSeq" id="WP_073279727.1">
    <property type="nucleotide sequence ID" value="NZ_FRAC01000032.1"/>
</dbReference>
<proteinExistence type="predicted"/>
<dbReference type="InterPro" id="IPR032774">
    <property type="entry name" value="WG_beta_rep"/>
</dbReference>
<feature type="domain" description="DUF3298" evidence="2">
    <location>
        <begin position="473"/>
        <end position="550"/>
    </location>
</feature>
<organism evidence="3 4">
    <name type="scientific">Anaerocolumna jejuensis DSM 15929</name>
    <dbReference type="NCBI Taxonomy" id="1121322"/>
    <lineage>
        <taxon>Bacteria</taxon>
        <taxon>Bacillati</taxon>
        <taxon>Bacillota</taxon>
        <taxon>Clostridia</taxon>
        <taxon>Lachnospirales</taxon>
        <taxon>Lachnospiraceae</taxon>
        <taxon>Anaerocolumna</taxon>
    </lineage>
</organism>
<dbReference type="InterPro" id="IPR037126">
    <property type="entry name" value="PdaC/RsiV-like_sf"/>
</dbReference>
<dbReference type="Proteomes" id="UP000184386">
    <property type="component" value="Unassembled WGS sequence"/>
</dbReference>
<name>A0A1M7ACZ5_9FIRM</name>
<keyword evidence="1" id="KW-0732">Signal</keyword>